<reference evidence="1" key="1">
    <citation type="submission" date="2020-03" db="EMBL/GenBank/DDBJ databases">
        <title>The deep terrestrial virosphere.</title>
        <authorList>
            <person name="Holmfeldt K."/>
            <person name="Nilsson E."/>
            <person name="Simone D."/>
            <person name="Lopez-Fernandez M."/>
            <person name="Wu X."/>
            <person name="de Brujin I."/>
            <person name="Lundin D."/>
            <person name="Andersson A."/>
            <person name="Bertilsson S."/>
            <person name="Dopson M."/>
        </authorList>
    </citation>
    <scope>NUCLEOTIDE SEQUENCE</scope>
    <source>
        <strain evidence="1">TM448A01069</strain>
    </source>
</reference>
<dbReference type="GO" id="GO:0019068">
    <property type="term" value="P:virion assembly"/>
    <property type="evidence" value="ECO:0007669"/>
    <property type="project" value="InterPro"/>
</dbReference>
<proteinExistence type="predicted"/>
<evidence type="ECO:0000313" key="1">
    <source>
        <dbReference type="EMBL" id="QJA48638.1"/>
    </source>
</evidence>
<dbReference type="EMBL" id="MT144094">
    <property type="protein sequence ID" value="QJA48638.1"/>
    <property type="molecule type" value="Genomic_DNA"/>
</dbReference>
<gene>
    <name evidence="1" type="ORF">TM448A01069_0006</name>
</gene>
<dbReference type="AlphaFoldDB" id="A0A6H1ZM93"/>
<accession>A0A6H1ZM93</accession>
<evidence type="ECO:0008006" key="2">
    <source>
        <dbReference type="Google" id="ProtNLM"/>
    </source>
</evidence>
<protein>
    <recommendedName>
        <fullName evidence="2">Head-tail joining protein</fullName>
    </recommendedName>
</protein>
<sequence length="108" mass="11895">MTFSSQLTTDLAVFFNTDEFAETVIYTATGGIAASITAIVTREGEGQEPYVRGIFTATALVLVKKSEVATPRHGDIYAFDSQTWEHDPGRGVVYEDAQLYEVALRRVD</sequence>
<dbReference type="Pfam" id="PF05354">
    <property type="entry name" value="Phage_attach"/>
    <property type="match status" value="1"/>
</dbReference>
<name>A0A6H1ZM93_9ZZZZ</name>
<organism evidence="1">
    <name type="scientific">viral metagenome</name>
    <dbReference type="NCBI Taxonomy" id="1070528"/>
    <lineage>
        <taxon>unclassified sequences</taxon>
        <taxon>metagenomes</taxon>
        <taxon>organismal metagenomes</taxon>
    </lineage>
</organism>
<dbReference type="InterPro" id="IPR008018">
    <property type="entry name" value="Phage_tail_attach_FII"/>
</dbReference>